<accession>A0ABW7T905</accession>
<sequence length="71" mass="7670">MTSPAHTPDHPLAAPRPQPPGQGPLTADEALAEITRLAGFLCEHLADRPWRTAARIRRLAESLTAPQPRTA</sequence>
<dbReference type="EMBL" id="JBIRRB010000006">
    <property type="protein sequence ID" value="MFI0912532.1"/>
    <property type="molecule type" value="Genomic_DNA"/>
</dbReference>
<dbReference type="Proteomes" id="UP001611162">
    <property type="component" value="Unassembled WGS sequence"/>
</dbReference>
<keyword evidence="3" id="KW-1185">Reference proteome</keyword>
<evidence type="ECO:0000313" key="2">
    <source>
        <dbReference type="EMBL" id="MFI0912532.1"/>
    </source>
</evidence>
<gene>
    <name evidence="2" type="ORF">ACH4TF_18985</name>
</gene>
<name>A0ABW7T905_9ACTN</name>
<protein>
    <submittedName>
        <fullName evidence="2">Uncharacterized protein</fullName>
    </submittedName>
</protein>
<evidence type="ECO:0000313" key="3">
    <source>
        <dbReference type="Proteomes" id="UP001611162"/>
    </source>
</evidence>
<organism evidence="2 3">
    <name type="scientific">Streptomyces abikoensis</name>
    <dbReference type="NCBI Taxonomy" id="97398"/>
    <lineage>
        <taxon>Bacteria</taxon>
        <taxon>Bacillati</taxon>
        <taxon>Actinomycetota</taxon>
        <taxon>Actinomycetes</taxon>
        <taxon>Kitasatosporales</taxon>
        <taxon>Streptomycetaceae</taxon>
        <taxon>Streptomyces</taxon>
    </lineage>
</organism>
<comment type="caution">
    <text evidence="2">The sequence shown here is derived from an EMBL/GenBank/DDBJ whole genome shotgun (WGS) entry which is preliminary data.</text>
</comment>
<dbReference type="RefSeq" id="WP_397613416.1">
    <property type="nucleotide sequence ID" value="NZ_JBIRRB010000006.1"/>
</dbReference>
<proteinExistence type="predicted"/>
<evidence type="ECO:0000256" key="1">
    <source>
        <dbReference type="SAM" id="MobiDB-lite"/>
    </source>
</evidence>
<reference evidence="2 3" key="1">
    <citation type="submission" date="2024-10" db="EMBL/GenBank/DDBJ databases">
        <title>The Natural Products Discovery Center: Release of the First 8490 Sequenced Strains for Exploring Actinobacteria Biosynthetic Diversity.</title>
        <authorList>
            <person name="Kalkreuter E."/>
            <person name="Kautsar S.A."/>
            <person name="Yang D."/>
            <person name="Bader C.D."/>
            <person name="Teijaro C.N."/>
            <person name="Fluegel L."/>
            <person name="Davis C.M."/>
            <person name="Simpson J.R."/>
            <person name="Lauterbach L."/>
            <person name="Steele A.D."/>
            <person name="Gui C."/>
            <person name="Meng S."/>
            <person name="Li G."/>
            <person name="Viehrig K."/>
            <person name="Ye F."/>
            <person name="Su P."/>
            <person name="Kiefer A.F."/>
            <person name="Nichols A."/>
            <person name="Cepeda A.J."/>
            <person name="Yan W."/>
            <person name="Fan B."/>
            <person name="Jiang Y."/>
            <person name="Adhikari A."/>
            <person name="Zheng C.-J."/>
            <person name="Schuster L."/>
            <person name="Cowan T.M."/>
            <person name="Smanski M.J."/>
            <person name="Chevrette M.G."/>
            <person name="De Carvalho L.P.S."/>
            <person name="Shen B."/>
        </authorList>
    </citation>
    <scope>NUCLEOTIDE SEQUENCE [LARGE SCALE GENOMIC DNA]</scope>
    <source>
        <strain evidence="2 3">NPDC020979</strain>
    </source>
</reference>
<feature type="region of interest" description="Disordered" evidence="1">
    <location>
        <begin position="1"/>
        <end position="27"/>
    </location>
</feature>